<reference evidence="1 2" key="1">
    <citation type="journal article" date="2019" name="Nat. Ecol. Evol.">
        <title>Megaphylogeny resolves global patterns of mushroom evolution.</title>
        <authorList>
            <person name="Varga T."/>
            <person name="Krizsan K."/>
            <person name="Foldi C."/>
            <person name="Dima B."/>
            <person name="Sanchez-Garcia M."/>
            <person name="Sanchez-Ramirez S."/>
            <person name="Szollosi G.J."/>
            <person name="Szarkandi J.G."/>
            <person name="Papp V."/>
            <person name="Albert L."/>
            <person name="Andreopoulos W."/>
            <person name="Angelini C."/>
            <person name="Antonin V."/>
            <person name="Barry K.W."/>
            <person name="Bougher N.L."/>
            <person name="Buchanan P."/>
            <person name="Buyck B."/>
            <person name="Bense V."/>
            <person name="Catcheside P."/>
            <person name="Chovatia M."/>
            <person name="Cooper J."/>
            <person name="Damon W."/>
            <person name="Desjardin D."/>
            <person name="Finy P."/>
            <person name="Geml J."/>
            <person name="Haridas S."/>
            <person name="Hughes K."/>
            <person name="Justo A."/>
            <person name="Karasinski D."/>
            <person name="Kautmanova I."/>
            <person name="Kiss B."/>
            <person name="Kocsube S."/>
            <person name="Kotiranta H."/>
            <person name="LaButti K.M."/>
            <person name="Lechner B.E."/>
            <person name="Liimatainen K."/>
            <person name="Lipzen A."/>
            <person name="Lukacs Z."/>
            <person name="Mihaltcheva S."/>
            <person name="Morgado L.N."/>
            <person name="Niskanen T."/>
            <person name="Noordeloos M.E."/>
            <person name="Ohm R.A."/>
            <person name="Ortiz-Santana B."/>
            <person name="Ovrebo C."/>
            <person name="Racz N."/>
            <person name="Riley R."/>
            <person name="Savchenko A."/>
            <person name="Shiryaev A."/>
            <person name="Soop K."/>
            <person name="Spirin V."/>
            <person name="Szebenyi C."/>
            <person name="Tomsovsky M."/>
            <person name="Tulloss R.E."/>
            <person name="Uehling J."/>
            <person name="Grigoriev I.V."/>
            <person name="Vagvolgyi C."/>
            <person name="Papp T."/>
            <person name="Martin F.M."/>
            <person name="Miettinen O."/>
            <person name="Hibbett D.S."/>
            <person name="Nagy L.G."/>
        </authorList>
    </citation>
    <scope>NUCLEOTIDE SEQUENCE [LARGE SCALE GENOMIC DNA]</scope>
    <source>
        <strain evidence="1 2">CBS 962.96</strain>
    </source>
</reference>
<dbReference type="Gene3D" id="3.30.420.10">
    <property type="entry name" value="Ribonuclease H-like superfamily/Ribonuclease H"/>
    <property type="match status" value="1"/>
</dbReference>
<dbReference type="InterPro" id="IPR036397">
    <property type="entry name" value="RNaseH_sf"/>
</dbReference>
<name>A0A4S8MKL6_DENBC</name>
<evidence type="ECO:0000313" key="1">
    <source>
        <dbReference type="EMBL" id="THV03141.1"/>
    </source>
</evidence>
<proteinExistence type="predicted"/>
<evidence type="ECO:0008006" key="3">
    <source>
        <dbReference type="Google" id="ProtNLM"/>
    </source>
</evidence>
<dbReference type="OrthoDB" id="3062525at2759"/>
<organism evidence="1 2">
    <name type="scientific">Dendrothele bispora (strain CBS 962.96)</name>
    <dbReference type="NCBI Taxonomy" id="1314807"/>
    <lineage>
        <taxon>Eukaryota</taxon>
        <taxon>Fungi</taxon>
        <taxon>Dikarya</taxon>
        <taxon>Basidiomycota</taxon>
        <taxon>Agaricomycotina</taxon>
        <taxon>Agaricomycetes</taxon>
        <taxon>Agaricomycetidae</taxon>
        <taxon>Agaricales</taxon>
        <taxon>Agaricales incertae sedis</taxon>
        <taxon>Dendrothele</taxon>
    </lineage>
</organism>
<dbReference type="EMBL" id="ML179070">
    <property type="protein sequence ID" value="THV03141.1"/>
    <property type="molecule type" value="Genomic_DNA"/>
</dbReference>
<protein>
    <recommendedName>
        <fullName evidence="3">RNase H type-1 domain-containing protein</fullName>
    </recommendedName>
</protein>
<feature type="non-terminal residue" evidence="1">
    <location>
        <position position="324"/>
    </location>
</feature>
<sequence length="324" mass="36788">MWLKRYLDFSTERPLWALLADTILATNVPSSERNIPVEIRINTYLQSWKTAMTIRSNQPPDLLRMIKVGQKYGLRIEGISFERNILREMPIWYHTQAAPKIRRLTNSRASKCLQNKHILTKVGEAEDLAAVLLVAIIEGRLVNEHTDNDHCECRDCIELRQSINCEHPHTCMLRAQELLDTLPEKWDPRAEQPEDHEYDLNNLQKERDEENFNYHLSTTGNISDIFRIFTDPDHKPINKVPTRKVVIANPRELSVVATDGSCIDNGQDTAIAGAGVFFGINDPKNQSIKIPKISGDTALTQSNQNAELLATKVASELTAEESPL</sequence>
<dbReference type="InterPro" id="IPR012337">
    <property type="entry name" value="RNaseH-like_sf"/>
</dbReference>
<gene>
    <name evidence="1" type="ORF">K435DRAFT_598534</name>
</gene>
<accession>A0A4S8MKL6</accession>
<dbReference type="GO" id="GO:0003676">
    <property type="term" value="F:nucleic acid binding"/>
    <property type="evidence" value="ECO:0007669"/>
    <property type="project" value="InterPro"/>
</dbReference>
<keyword evidence="2" id="KW-1185">Reference proteome</keyword>
<evidence type="ECO:0000313" key="2">
    <source>
        <dbReference type="Proteomes" id="UP000297245"/>
    </source>
</evidence>
<dbReference type="Proteomes" id="UP000297245">
    <property type="component" value="Unassembled WGS sequence"/>
</dbReference>
<dbReference type="SUPFAM" id="SSF53098">
    <property type="entry name" value="Ribonuclease H-like"/>
    <property type="match status" value="1"/>
</dbReference>
<dbReference type="AlphaFoldDB" id="A0A4S8MKL6"/>